<name>A0A8J2UML6_9BURK</name>
<keyword evidence="2" id="KW-1185">Reference proteome</keyword>
<organism evidence="1 2">
    <name type="scientific">Oxalicibacterium flavum</name>
    <dbReference type="NCBI Taxonomy" id="179467"/>
    <lineage>
        <taxon>Bacteria</taxon>
        <taxon>Pseudomonadati</taxon>
        <taxon>Pseudomonadota</taxon>
        <taxon>Betaproteobacteria</taxon>
        <taxon>Burkholderiales</taxon>
        <taxon>Oxalobacteraceae</taxon>
        <taxon>Oxalicibacterium</taxon>
    </lineage>
</organism>
<dbReference type="EMBL" id="BMCG01000006">
    <property type="protein sequence ID" value="GGC17304.1"/>
    <property type="molecule type" value="Genomic_DNA"/>
</dbReference>
<evidence type="ECO:0000313" key="2">
    <source>
        <dbReference type="Proteomes" id="UP000620266"/>
    </source>
</evidence>
<dbReference type="RefSeq" id="WP_188397229.1">
    <property type="nucleotide sequence ID" value="NZ_BMCG01000006.1"/>
</dbReference>
<protein>
    <submittedName>
        <fullName evidence="1">Uncharacterized protein</fullName>
    </submittedName>
</protein>
<reference evidence="1" key="1">
    <citation type="journal article" date="2014" name="Int. J. Syst. Evol. Microbiol.">
        <title>Complete genome sequence of Corynebacterium casei LMG S-19264T (=DSM 44701T), isolated from a smear-ripened cheese.</title>
        <authorList>
            <consortium name="US DOE Joint Genome Institute (JGI-PGF)"/>
            <person name="Walter F."/>
            <person name="Albersmeier A."/>
            <person name="Kalinowski J."/>
            <person name="Ruckert C."/>
        </authorList>
    </citation>
    <scope>NUCLEOTIDE SEQUENCE</scope>
    <source>
        <strain evidence="1">CCM 7086</strain>
    </source>
</reference>
<reference evidence="1" key="2">
    <citation type="submission" date="2020-09" db="EMBL/GenBank/DDBJ databases">
        <authorList>
            <person name="Sun Q."/>
            <person name="Sedlacek I."/>
        </authorList>
    </citation>
    <scope>NUCLEOTIDE SEQUENCE</scope>
    <source>
        <strain evidence="1">CCM 7086</strain>
    </source>
</reference>
<proteinExistence type="predicted"/>
<comment type="caution">
    <text evidence="1">The sequence shown here is derived from an EMBL/GenBank/DDBJ whole genome shotgun (WGS) entry which is preliminary data.</text>
</comment>
<sequence>MQVSPQEFADLVSQAMQDPERLGSDPRFAVELLRVGSGYHLKPVGDAPKELILECYRTVYNWHQPTTTVVPPI</sequence>
<accession>A0A8J2UML6</accession>
<evidence type="ECO:0000313" key="1">
    <source>
        <dbReference type="EMBL" id="GGC17304.1"/>
    </source>
</evidence>
<gene>
    <name evidence="1" type="ORF">GCM10007205_27870</name>
</gene>
<dbReference type="AlphaFoldDB" id="A0A8J2UML6"/>
<dbReference type="Proteomes" id="UP000620266">
    <property type="component" value="Unassembled WGS sequence"/>
</dbReference>